<proteinExistence type="inferred from homology"/>
<keyword evidence="6 9" id="KW-1133">Transmembrane helix</keyword>
<dbReference type="GO" id="GO:0006865">
    <property type="term" value="P:amino acid transport"/>
    <property type="evidence" value="ECO:0007669"/>
    <property type="project" value="UniProtKB-KW"/>
</dbReference>
<name>A0A7C4D1M7_9CREN</name>
<evidence type="ECO:0000256" key="3">
    <source>
        <dbReference type="ARBA" id="ARBA00022475"/>
    </source>
</evidence>
<dbReference type="InterPro" id="IPR001851">
    <property type="entry name" value="ABC_transp_permease"/>
</dbReference>
<evidence type="ECO:0000256" key="6">
    <source>
        <dbReference type="ARBA" id="ARBA00022989"/>
    </source>
</evidence>
<dbReference type="AlphaFoldDB" id="A0A7C4D1M7"/>
<comment type="subcellular location">
    <subcellularLocation>
        <location evidence="1">Cell membrane</location>
        <topology evidence="1">Multi-pass membrane protein</topology>
    </subcellularLocation>
</comment>
<dbReference type="EMBL" id="DTCA01000067">
    <property type="protein sequence ID" value="HGM07182.1"/>
    <property type="molecule type" value="Genomic_DNA"/>
</dbReference>
<keyword evidence="3" id="KW-1003">Cell membrane</keyword>
<comment type="caution">
    <text evidence="10">The sequence shown here is derived from an EMBL/GenBank/DDBJ whole genome shotgun (WGS) entry which is preliminary data.</text>
</comment>
<dbReference type="InterPro" id="IPR052157">
    <property type="entry name" value="BCAA_transport_permease"/>
</dbReference>
<evidence type="ECO:0000256" key="4">
    <source>
        <dbReference type="ARBA" id="ARBA00022692"/>
    </source>
</evidence>
<sequence>MIIKLLELLGTIIQQTFLGITLGALFALIAIGFNLSFGLARIINIAHAGFYALAAYLTFTLVKLIGEFIVSVLISATIVSILSIPIERYLISKLYGKHIDLSLVVGFGVLFIVSSLIRYIWGLEPKSISPPPYISGQLFIGRIIIPVYYIFVTICSAIIFLLIWLVINKTMIGRIVKASIDDLERVCLLGINVYRIFTINYIISSFLAGLGGGIVAPLISIHPAIGPTIILICFSIVVVGGMGSIFGTLFAGIIVGLTISYTAILNPSIAEGVAYLLMAVVLIFRPQGIFGK</sequence>
<dbReference type="GO" id="GO:0005886">
    <property type="term" value="C:plasma membrane"/>
    <property type="evidence" value="ECO:0007669"/>
    <property type="project" value="UniProtKB-SubCell"/>
</dbReference>
<gene>
    <name evidence="10" type="ORF">ENU31_02055</name>
</gene>
<protein>
    <submittedName>
        <fullName evidence="10">Branched-chain amino acid ABC transporter permease</fullName>
    </submittedName>
</protein>
<keyword evidence="5" id="KW-0029">Amino-acid transport</keyword>
<evidence type="ECO:0000256" key="2">
    <source>
        <dbReference type="ARBA" id="ARBA00022448"/>
    </source>
</evidence>
<evidence type="ECO:0000313" key="10">
    <source>
        <dbReference type="EMBL" id="HGM07182.1"/>
    </source>
</evidence>
<feature type="transmembrane region" description="Helical" evidence="9">
    <location>
        <begin position="103"/>
        <end position="123"/>
    </location>
</feature>
<dbReference type="PANTHER" id="PTHR11795">
    <property type="entry name" value="BRANCHED-CHAIN AMINO ACID TRANSPORT SYSTEM PERMEASE PROTEIN LIVH"/>
    <property type="match status" value="1"/>
</dbReference>
<evidence type="ECO:0000256" key="5">
    <source>
        <dbReference type="ARBA" id="ARBA00022970"/>
    </source>
</evidence>
<dbReference type="Pfam" id="PF02653">
    <property type="entry name" value="BPD_transp_2"/>
    <property type="match status" value="1"/>
</dbReference>
<organism evidence="10">
    <name type="scientific">Ignisphaera aggregans</name>
    <dbReference type="NCBI Taxonomy" id="334771"/>
    <lineage>
        <taxon>Archaea</taxon>
        <taxon>Thermoproteota</taxon>
        <taxon>Thermoprotei</taxon>
        <taxon>Desulfurococcales</taxon>
        <taxon>Desulfurococcaceae</taxon>
        <taxon>Ignisphaera</taxon>
    </lineage>
</organism>
<feature type="transmembrane region" description="Helical" evidence="9">
    <location>
        <begin position="12"/>
        <end position="35"/>
    </location>
</feature>
<feature type="transmembrane region" description="Helical" evidence="9">
    <location>
        <begin position="42"/>
        <end position="62"/>
    </location>
</feature>
<evidence type="ECO:0000256" key="8">
    <source>
        <dbReference type="ARBA" id="ARBA00037998"/>
    </source>
</evidence>
<keyword evidence="7 9" id="KW-0472">Membrane</keyword>
<evidence type="ECO:0000256" key="1">
    <source>
        <dbReference type="ARBA" id="ARBA00004651"/>
    </source>
</evidence>
<comment type="similarity">
    <text evidence="8">Belongs to the binding-protein-dependent transport system permease family. LivHM subfamily.</text>
</comment>
<feature type="transmembrane region" description="Helical" evidence="9">
    <location>
        <begin position="228"/>
        <end position="257"/>
    </location>
</feature>
<feature type="transmembrane region" description="Helical" evidence="9">
    <location>
        <begin position="68"/>
        <end position="91"/>
    </location>
</feature>
<accession>A0A7C4D1M7</accession>
<dbReference type="PANTHER" id="PTHR11795:SF442">
    <property type="entry name" value="ABC TRANSPORTER ATP-BINDING PROTEIN"/>
    <property type="match status" value="1"/>
</dbReference>
<dbReference type="CDD" id="cd06582">
    <property type="entry name" value="TM_PBP1_LivH_like"/>
    <property type="match status" value="1"/>
</dbReference>
<dbReference type="GO" id="GO:0022857">
    <property type="term" value="F:transmembrane transporter activity"/>
    <property type="evidence" value="ECO:0007669"/>
    <property type="project" value="InterPro"/>
</dbReference>
<feature type="transmembrane region" description="Helical" evidence="9">
    <location>
        <begin position="143"/>
        <end position="167"/>
    </location>
</feature>
<evidence type="ECO:0000256" key="7">
    <source>
        <dbReference type="ARBA" id="ARBA00023136"/>
    </source>
</evidence>
<evidence type="ECO:0000256" key="9">
    <source>
        <dbReference type="SAM" id="Phobius"/>
    </source>
</evidence>
<reference evidence="10" key="1">
    <citation type="journal article" date="2020" name="mSystems">
        <title>Genome- and Community-Level Interaction Insights into Carbon Utilization and Element Cycling Functions of Hydrothermarchaeota in Hydrothermal Sediment.</title>
        <authorList>
            <person name="Zhou Z."/>
            <person name="Liu Y."/>
            <person name="Xu W."/>
            <person name="Pan J."/>
            <person name="Luo Z.H."/>
            <person name="Li M."/>
        </authorList>
    </citation>
    <scope>NUCLEOTIDE SEQUENCE [LARGE SCALE GENOMIC DNA]</scope>
    <source>
        <strain evidence="10">SpSt-658</strain>
    </source>
</reference>
<feature type="transmembrane region" description="Helical" evidence="9">
    <location>
        <begin position="264"/>
        <end position="284"/>
    </location>
</feature>
<feature type="transmembrane region" description="Helical" evidence="9">
    <location>
        <begin position="201"/>
        <end position="222"/>
    </location>
</feature>
<keyword evidence="4 9" id="KW-0812">Transmembrane</keyword>
<keyword evidence="2" id="KW-0813">Transport</keyword>